<reference evidence="8" key="1">
    <citation type="journal article" date="2019" name="Int. J. Syst. Evol. Microbiol.">
        <title>The Global Catalogue of Microorganisms (GCM) 10K type strain sequencing project: providing services to taxonomists for standard genome sequencing and annotation.</title>
        <authorList>
            <consortium name="The Broad Institute Genomics Platform"/>
            <consortium name="The Broad Institute Genome Sequencing Center for Infectious Disease"/>
            <person name="Wu L."/>
            <person name="Ma J."/>
        </authorList>
    </citation>
    <scope>NUCLEOTIDE SEQUENCE [LARGE SCALE GENOMIC DNA]</scope>
    <source>
        <strain evidence="8">KCTC 52042</strain>
    </source>
</reference>
<dbReference type="InterPro" id="IPR001207">
    <property type="entry name" value="Transposase_mutator"/>
</dbReference>
<keyword evidence="3 6" id="KW-0815">Transposition</keyword>
<protein>
    <recommendedName>
        <fullName evidence="6">Mutator family transposase</fullName>
    </recommendedName>
</protein>
<dbReference type="Proteomes" id="UP001597460">
    <property type="component" value="Unassembled WGS sequence"/>
</dbReference>
<evidence type="ECO:0000313" key="8">
    <source>
        <dbReference type="Proteomes" id="UP001597460"/>
    </source>
</evidence>
<sequence>MIISKVLLNDLITNHIKQDNGLNEVLEFTLNAMMKHERALHLESAEGNKSNGYRPGRVYGHGKLLELRIPRDRNGEFYPKVLTLLRSQQAETDKLVSALYGQGLTQRQAGELFENLLAWSPLQLFCITSFRA</sequence>
<keyword evidence="6" id="KW-0814">Transposable element</keyword>
<dbReference type="RefSeq" id="WP_390299532.1">
    <property type="nucleotide sequence ID" value="NZ_JBHULI010000021.1"/>
</dbReference>
<evidence type="ECO:0000256" key="3">
    <source>
        <dbReference type="ARBA" id="ARBA00022578"/>
    </source>
</evidence>
<evidence type="ECO:0000256" key="1">
    <source>
        <dbReference type="ARBA" id="ARBA00002190"/>
    </source>
</evidence>
<dbReference type="EMBL" id="JBHULI010000021">
    <property type="protein sequence ID" value="MFD2531809.1"/>
    <property type="molecule type" value="Genomic_DNA"/>
</dbReference>
<organism evidence="7 8">
    <name type="scientific">Gracilimonas halophila</name>
    <dbReference type="NCBI Taxonomy" id="1834464"/>
    <lineage>
        <taxon>Bacteria</taxon>
        <taxon>Pseudomonadati</taxon>
        <taxon>Balneolota</taxon>
        <taxon>Balneolia</taxon>
        <taxon>Balneolales</taxon>
        <taxon>Balneolaceae</taxon>
        <taxon>Gracilimonas</taxon>
    </lineage>
</organism>
<evidence type="ECO:0000256" key="6">
    <source>
        <dbReference type="RuleBase" id="RU365089"/>
    </source>
</evidence>
<comment type="similarity">
    <text evidence="2 6">Belongs to the transposase mutator family.</text>
</comment>
<dbReference type="Pfam" id="PF00872">
    <property type="entry name" value="Transposase_mut"/>
    <property type="match status" value="1"/>
</dbReference>
<name>A0ABW5JGD1_9BACT</name>
<gene>
    <name evidence="7" type="ORF">ACFSVN_05070</name>
</gene>
<comment type="caution">
    <text evidence="7">The sequence shown here is derived from an EMBL/GenBank/DDBJ whole genome shotgun (WGS) entry which is preliminary data.</text>
</comment>
<keyword evidence="8" id="KW-1185">Reference proteome</keyword>
<proteinExistence type="inferred from homology"/>
<dbReference type="PANTHER" id="PTHR33217">
    <property type="entry name" value="TRANSPOSASE FOR INSERTION SEQUENCE ELEMENT IS1081"/>
    <property type="match status" value="1"/>
</dbReference>
<evidence type="ECO:0000256" key="2">
    <source>
        <dbReference type="ARBA" id="ARBA00010961"/>
    </source>
</evidence>
<evidence type="ECO:0000256" key="5">
    <source>
        <dbReference type="ARBA" id="ARBA00023172"/>
    </source>
</evidence>
<evidence type="ECO:0000256" key="4">
    <source>
        <dbReference type="ARBA" id="ARBA00023125"/>
    </source>
</evidence>
<evidence type="ECO:0000313" key="7">
    <source>
        <dbReference type="EMBL" id="MFD2531809.1"/>
    </source>
</evidence>
<accession>A0ABW5JGD1</accession>
<keyword evidence="5 6" id="KW-0233">DNA recombination</keyword>
<comment type="function">
    <text evidence="1 6">Required for the transposition of the insertion element.</text>
</comment>
<keyword evidence="4 6" id="KW-0238">DNA-binding</keyword>
<dbReference type="PANTHER" id="PTHR33217:SF8">
    <property type="entry name" value="MUTATOR FAMILY TRANSPOSASE"/>
    <property type="match status" value="1"/>
</dbReference>